<sequence length="419" mass="44735">MNITKSLALSLLFLTIGNATAHDLTRLPLGDGKISTAPRTGWIWACHTEPNAGGAFRDGPWIKSDGTYDLTAKAVVPGSVTWPSRFNIQVQQGRRVFTSNDLPSHPTGTFPIPADSKAYLYDRNPNRISQQSVLFDLPANPQLAAQPSCAPGAVGILLSGVALFNALDAPGRDAVAHETQDSCQGHPQVSGMYHYHNVSSCVDDKKPAKAHSPLVGYMVDGFGIYGRYGEGGKELASKDLDECHGHTHKIEWDGKQVNMYHYHATMDFPYTAGCMRGTYKMSDVMKLSGGPQRNFGPGGGGEQQRQGPGQMARPGQQGQMPMMDRRPGPQGQDMQGQPPFGADGQQGGQMPPPPRQEGMEGRMGPPPGGHPDLNIAARKLGIDVQRLRAALGPPPPDLNAAAARLGISVADLKNALGVP</sequence>
<gene>
    <name evidence="4" type="ORF">NMK_3020</name>
</gene>
<evidence type="ECO:0000256" key="2">
    <source>
        <dbReference type="SAM" id="SignalP"/>
    </source>
</evidence>
<dbReference type="PANTHER" id="PTHR30289">
    <property type="entry name" value="UNCHARACTERIZED PROTEIN YBCL-RELATED"/>
    <property type="match status" value="1"/>
</dbReference>
<feature type="signal peptide" evidence="2">
    <location>
        <begin position="1"/>
        <end position="21"/>
    </location>
</feature>
<evidence type="ECO:0000313" key="4">
    <source>
        <dbReference type="EMBL" id="GBG15413.1"/>
    </source>
</evidence>
<comment type="caution">
    <text evidence="4">The sequence shown here is derived from an EMBL/GenBank/DDBJ whole genome shotgun (WGS) entry which is preliminary data.</text>
</comment>
<dbReference type="RefSeq" id="WP_227871520.1">
    <property type="nucleotide sequence ID" value="NZ_BDOQ01000018.1"/>
</dbReference>
<feature type="domain" description="YHYH" evidence="3">
    <location>
        <begin position="135"/>
        <end position="229"/>
    </location>
</feature>
<organism evidence="4 5">
    <name type="scientific">Novimethylophilus kurashikiensis</name>
    <dbReference type="NCBI Taxonomy" id="1825523"/>
    <lineage>
        <taxon>Bacteria</taxon>
        <taxon>Pseudomonadati</taxon>
        <taxon>Pseudomonadota</taxon>
        <taxon>Betaproteobacteria</taxon>
        <taxon>Nitrosomonadales</taxon>
        <taxon>Methylophilaceae</taxon>
        <taxon>Novimethylophilus</taxon>
    </lineage>
</organism>
<name>A0A2R5FFM9_9PROT</name>
<dbReference type="EMBL" id="BDOQ01000018">
    <property type="protein sequence ID" value="GBG15413.1"/>
    <property type="molecule type" value="Genomic_DNA"/>
</dbReference>
<proteinExistence type="predicted"/>
<evidence type="ECO:0000256" key="1">
    <source>
        <dbReference type="SAM" id="MobiDB-lite"/>
    </source>
</evidence>
<feature type="chain" id="PRO_5015348404" description="YHYH domain-containing protein" evidence="2">
    <location>
        <begin position="22"/>
        <end position="419"/>
    </location>
</feature>
<dbReference type="Proteomes" id="UP000245081">
    <property type="component" value="Unassembled WGS sequence"/>
</dbReference>
<keyword evidence="2" id="KW-0732">Signal</keyword>
<evidence type="ECO:0000259" key="3">
    <source>
        <dbReference type="Pfam" id="PF14240"/>
    </source>
</evidence>
<dbReference type="Pfam" id="PF14240">
    <property type="entry name" value="YHYH"/>
    <property type="match status" value="1"/>
</dbReference>
<dbReference type="PANTHER" id="PTHR30289:SF8">
    <property type="entry name" value="YHYH DOMAIN-CONTAINING PROTEIN"/>
    <property type="match status" value="1"/>
</dbReference>
<evidence type="ECO:0000313" key="5">
    <source>
        <dbReference type="Proteomes" id="UP000245081"/>
    </source>
</evidence>
<dbReference type="InterPro" id="IPR025924">
    <property type="entry name" value="YHYH_dom"/>
</dbReference>
<accession>A0A2R5FFM9</accession>
<dbReference type="AlphaFoldDB" id="A0A2R5FFM9"/>
<feature type="compositionally biased region" description="Low complexity" evidence="1">
    <location>
        <begin position="328"/>
        <end position="341"/>
    </location>
</feature>
<keyword evidence="5" id="KW-1185">Reference proteome</keyword>
<feature type="region of interest" description="Disordered" evidence="1">
    <location>
        <begin position="285"/>
        <end position="374"/>
    </location>
</feature>
<protein>
    <recommendedName>
        <fullName evidence="3">YHYH domain-containing protein</fullName>
    </recommendedName>
</protein>
<reference evidence="4 5" key="1">
    <citation type="journal article" date="2018" name="Environ. Microbiol.">
        <title>Isolation and genomic characterization of Novimethylophilus kurashikiensis gen. nov. sp. nov., a new lanthanide-dependent methylotrophic species of Methylophilaceae.</title>
        <authorList>
            <person name="Lv H."/>
            <person name="Sahin N."/>
            <person name="Tani A."/>
        </authorList>
    </citation>
    <scope>NUCLEOTIDE SEQUENCE [LARGE SCALE GENOMIC DNA]</scope>
    <source>
        <strain evidence="4 5">La2-4</strain>
    </source>
</reference>